<evidence type="ECO:0000256" key="8">
    <source>
        <dbReference type="ARBA" id="ARBA00049902"/>
    </source>
</evidence>
<dbReference type="InterPro" id="IPR036950">
    <property type="entry name" value="PBP_transglycosylase"/>
</dbReference>
<dbReference type="SUPFAM" id="SSF56601">
    <property type="entry name" value="beta-lactamase/transpeptidase-like"/>
    <property type="match status" value="1"/>
</dbReference>
<dbReference type="InterPro" id="IPR050396">
    <property type="entry name" value="Glycosyltr_51/Transpeptidase"/>
</dbReference>
<protein>
    <submittedName>
        <fullName evidence="13">Transglycosylase domain-containing protein</fullName>
    </submittedName>
</protein>
<comment type="caution">
    <text evidence="13">The sequence shown here is derived from an EMBL/GenBank/DDBJ whole genome shotgun (WGS) entry which is preliminary data.</text>
</comment>
<keyword evidence="4" id="KW-0808">Transferase</keyword>
<feature type="domain" description="Penicillin-binding protein transpeptidase" evidence="11">
    <location>
        <begin position="376"/>
        <end position="627"/>
    </location>
</feature>
<keyword evidence="10" id="KW-0812">Transmembrane</keyword>
<keyword evidence="10" id="KW-1133">Transmembrane helix</keyword>
<evidence type="ECO:0000313" key="13">
    <source>
        <dbReference type="EMBL" id="GAA4948615.1"/>
    </source>
</evidence>
<keyword evidence="2" id="KW-0645">Protease</keyword>
<feature type="transmembrane region" description="Helical" evidence="10">
    <location>
        <begin position="50"/>
        <end position="71"/>
    </location>
</feature>
<accession>A0ABP9GN42</accession>
<evidence type="ECO:0000256" key="2">
    <source>
        <dbReference type="ARBA" id="ARBA00022670"/>
    </source>
</evidence>
<evidence type="ECO:0000256" key="5">
    <source>
        <dbReference type="ARBA" id="ARBA00022801"/>
    </source>
</evidence>
<evidence type="ECO:0000256" key="7">
    <source>
        <dbReference type="ARBA" id="ARBA00034000"/>
    </source>
</evidence>
<sequence length="770" mass="80360">MSDHTPGPGTPAGGPPAAPSVTVPRRRRAFDYPRAGKSKFRRWIPSVKQFLTALLFVIGLLFLGAGVVYAITPIPSQPNASATKQSNIYLWSDGSEIARTGTTNRQNVPLSSVPLQVQRAFLAAENRTFYSDSGISLTGTMRGLVNSVTSGGASLQGGSTITQQYVKNLYLTQAQTVSRKLKEAIIAVKMDRTESKDDILEGYLNTVYFGRGAYGIQAAAQAYYGVDASQLTVEQGAYLAALINAPGAYDVKNTTQHGRAKAVARWNYVLDGMVKSKWLTPQERAAMVFPEPLDPKTQPGLAGMNGYLVETAKQYLLDNDVVDEDLLAAGGYTITTTFDKAKTQAMYDTVQSTLAGSLDPAGNSADVGVRVGGASVDVATGKIVAIYGGPDYVKQFVNSATRRDVQVGSTFKPYVLAAGLREGVLKGRKRVPITPQTVYDGNNDVVITYPNGKPVLENGKPWQPGNEDGRSYGMITLSRAMDVSANTVYAQLGMDVGPDLVVADSIRTGLDKDTPGLEPNPSVSLGTATPSALDMAGSYATFAGQGTRIAAYSVAKLSRNGEDVGLPGHGSEQPYTADQANSINQVLQSVVENGTGFRAQQLGRPAAGKTGTTDDNRSAWFVGYTPQLSTAIGMFRQNPTTNAFESMNGTAGLARVDGGNLPTRMWTSYMTKALSGAPVADFAVPPDNGGGSAPETSEPPTSTPPSSSAPPSTPETSAPATSSAPGTSAPPTGGSPSTGETATQSPSSGGGGSSGPSEGAEGPAELAGRR</sequence>
<keyword evidence="6" id="KW-0511">Multifunctional enzyme</keyword>
<feature type="domain" description="Glycosyl transferase family 51" evidence="12">
    <location>
        <begin position="94"/>
        <end position="273"/>
    </location>
</feature>
<evidence type="ECO:0000256" key="10">
    <source>
        <dbReference type="SAM" id="Phobius"/>
    </source>
</evidence>
<comment type="catalytic activity">
    <reaction evidence="7">
        <text>Preferential cleavage: (Ac)2-L-Lys-D-Ala-|-D-Ala. Also transpeptidation of peptidyl-alanyl moieties that are N-acyl substituents of D-alanine.</text>
        <dbReference type="EC" id="3.4.16.4"/>
    </reaction>
</comment>
<organism evidence="13 14">
    <name type="scientific">Yinghuangia aomiensis</name>
    <dbReference type="NCBI Taxonomy" id="676205"/>
    <lineage>
        <taxon>Bacteria</taxon>
        <taxon>Bacillati</taxon>
        <taxon>Actinomycetota</taxon>
        <taxon>Actinomycetes</taxon>
        <taxon>Kitasatosporales</taxon>
        <taxon>Streptomycetaceae</taxon>
        <taxon>Yinghuangia</taxon>
    </lineage>
</organism>
<evidence type="ECO:0000259" key="12">
    <source>
        <dbReference type="Pfam" id="PF00912"/>
    </source>
</evidence>
<dbReference type="InterPro" id="IPR001460">
    <property type="entry name" value="PCN-bd_Tpept"/>
</dbReference>
<evidence type="ECO:0000259" key="11">
    <source>
        <dbReference type="Pfam" id="PF00905"/>
    </source>
</evidence>
<keyword evidence="5" id="KW-0378">Hydrolase</keyword>
<evidence type="ECO:0000256" key="1">
    <source>
        <dbReference type="ARBA" id="ARBA00022645"/>
    </source>
</evidence>
<dbReference type="PANTHER" id="PTHR32282">
    <property type="entry name" value="BINDING PROTEIN TRANSPEPTIDASE, PUTATIVE-RELATED"/>
    <property type="match status" value="1"/>
</dbReference>
<evidence type="ECO:0000256" key="6">
    <source>
        <dbReference type="ARBA" id="ARBA00023268"/>
    </source>
</evidence>
<dbReference type="Gene3D" id="3.40.710.10">
    <property type="entry name" value="DD-peptidase/beta-lactamase superfamily"/>
    <property type="match status" value="1"/>
</dbReference>
<reference evidence="14" key="1">
    <citation type="journal article" date="2019" name="Int. J. Syst. Evol. Microbiol.">
        <title>The Global Catalogue of Microorganisms (GCM) 10K type strain sequencing project: providing services to taxonomists for standard genome sequencing and annotation.</title>
        <authorList>
            <consortium name="The Broad Institute Genomics Platform"/>
            <consortium name="The Broad Institute Genome Sequencing Center for Infectious Disease"/>
            <person name="Wu L."/>
            <person name="Ma J."/>
        </authorList>
    </citation>
    <scope>NUCLEOTIDE SEQUENCE [LARGE SCALE GENOMIC DNA]</scope>
    <source>
        <strain evidence="14">JCM 17986</strain>
    </source>
</reference>
<dbReference type="InterPro" id="IPR023346">
    <property type="entry name" value="Lysozyme-like_dom_sf"/>
</dbReference>
<dbReference type="InterPro" id="IPR001264">
    <property type="entry name" value="Glyco_trans_51"/>
</dbReference>
<keyword evidence="1" id="KW-0121">Carboxypeptidase</keyword>
<feature type="compositionally biased region" description="Low complexity" evidence="9">
    <location>
        <begin position="755"/>
        <end position="770"/>
    </location>
</feature>
<dbReference type="SUPFAM" id="SSF53955">
    <property type="entry name" value="Lysozyme-like"/>
    <property type="match status" value="1"/>
</dbReference>
<dbReference type="RefSeq" id="WP_345673638.1">
    <property type="nucleotide sequence ID" value="NZ_BAABHS010000002.1"/>
</dbReference>
<feature type="compositionally biased region" description="Pro residues" evidence="9">
    <location>
        <begin position="701"/>
        <end position="713"/>
    </location>
</feature>
<evidence type="ECO:0000256" key="3">
    <source>
        <dbReference type="ARBA" id="ARBA00022676"/>
    </source>
</evidence>
<dbReference type="Proteomes" id="UP001500466">
    <property type="component" value="Unassembled WGS sequence"/>
</dbReference>
<keyword evidence="14" id="KW-1185">Reference proteome</keyword>
<evidence type="ECO:0000256" key="9">
    <source>
        <dbReference type="SAM" id="MobiDB-lite"/>
    </source>
</evidence>
<dbReference type="Gene3D" id="1.10.3810.10">
    <property type="entry name" value="Biosynthetic peptidoglycan transglycosylase-like"/>
    <property type="match status" value="1"/>
</dbReference>
<dbReference type="Pfam" id="PF00912">
    <property type="entry name" value="Transgly"/>
    <property type="match status" value="1"/>
</dbReference>
<dbReference type="Pfam" id="PF00905">
    <property type="entry name" value="Transpeptidase"/>
    <property type="match status" value="1"/>
</dbReference>
<evidence type="ECO:0000256" key="4">
    <source>
        <dbReference type="ARBA" id="ARBA00022679"/>
    </source>
</evidence>
<proteinExistence type="predicted"/>
<dbReference type="PANTHER" id="PTHR32282:SF34">
    <property type="entry name" value="PENICILLIN-BINDING PROTEIN 1A"/>
    <property type="match status" value="1"/>
</dbReference>
<feature type="compositionally biased region" description="Low complexity" evidence="9">
    <location>
        <begin position="714"/>
        <end position="747"/>
    </location>
</feature>
<evidence type="ECO:0000313" key="14">
    <source>
        <dbReference type="Proteomes" id="UP001500466"/>
    </source>
</evidence>
<gene>
    <name evidence="13" type="ORF">GCM10023205_05960</name>
</gene>
<comment type="catalytic activity">
    <reaction evidence="8">
        <text>[GlcNAc-(1-&gt;4)-Mur2Ac(oyl-L-Ala-gamma-D-Glu-L-Lys-D-Ala-D-Ala)](n)-di-trans,octa-cis-undecaprenyl diphosphate + beta-D-GlcNAc-(1-&gt;4)-Mur2Ac(oyl-L-Ala-gamma-D-Glu-L-Lys-D-Ala-D-Ala)-di-trans,octa-cis-undecaprenyl diphosphate = [GlcNAc-(1-&gt;4)-Mur2Ac(oyl-L-Ala-gamma-D-Glu-L-Lys-D-Ala-D-Ala)](n+1)-di-trans,octa-cis-undecaprenyl diphosphate + di-trans,octa-cis-undecaprenyl diphosphate + H(+)</text>
        <dbReference type="Rhea" id="RHEA:23708"/>
        <dbReference type="Rhea" id="RHEA-COMP:9602"/>
        <dbReference type="Rhea" id="RHEA-COMP:9603"/>
        <dbReference type="ChEBI" id="CHEBI:15378"/>
        <dbReference type="ChEBI" id="CHEBI:58405"/>
        <dbReference type="ChEBI" id="CHEBI:60033"/>
        <dbReference type="ChEBI" id="CHEBI:78435"/>
        <dbReference type="EC" id="2.4.99.28"/>
    </reaction>
</comment>
<feature type="region of interest" description="Disordered" evidence="9">
    <location>
        <begin position="1"/>
        <end position="26"/>
    </location>
</feature>
<name>A0ABP9GN42_9ACTN</name>
<dbReference type="InterPro" id="IPR012338">
    <property type="entry name" value="Beta-lactam/transpept-like"/>
</dbReference>
<keyword evidence="10" id="KW-0472">Membrane</keyword>
<keyword evidence="3" id="KW-0328">Glycosyltransferase</keyword>
<dbReference type="EMBL" id="BAABHS010000002">
    <property type="protein sequence ID" value="GAA4948615.1"/>
    <property type="molecule type" value="Genomic_DNA"/>
</dbReference>
<feature type="region of interest" description="Disordered" evidence="9">
    <location>
        <begin position="680"/>
        <end position="770"/>
    </location>
</feature>